<evidence type="ECO:0000313" key="3">
    <source>
        <dbReference type="EMBL" id="SHK57337.1"/>
    </source>
</evidence>
<dbReference type="InterPro" id="IPR032466">
    <property type="entry name" value="Metal_Hydrolase"/>
</dbReference>
<evidence type="ECO:0000259" key="2">
    <source>
        <dbReference type="Pfam" id="PF01979"/>
    </source>
</evidence>
<dbReference type="Gene3D" id="3.20.20.140">
    <property type="entry name" value="Metal-dependent hydrolases"/>
    <property type="match status" value="1"/>
</dbReference>
<dbReference type="SUPFAM" id="SSF51556">
    <property type="entry name" value="Metallo-dependent hydrolases"/>
    <property type="match status" value="1"/>
</dbReference>
<dbReference type="PANTHER" id="PTHR43794">
    <property type="entry name" value="AMINOHYDROLASE SSNA-RELATED"/>
    <property type="match status" value="1"/>
</dbReference>
<gene>
    <name evidence="3" type="ORF">SAMN02745123_02342</name>
</gene>
<protein>
    <submittedName>
        <fullName evidence="3">5-methylthioadenosine/S-adenosylhomocysteine deaminase</fullName>
    </submittedName>
</protein>
<dbReference type="SUPFAM" id="SSF51338">
    <property type="entry name" value="Composite domain of metallo-dependent hydrolases"/>
    <property type="match status" value="1"/>
</dbReference>
<proteinExistence type="predicted"/>
<keyword evidence="4" id="KW-1185">Reference proteome</keyword>
<reference evidence="4" key="1">
    <citation type="submission" date="2016-11" db="EMBL/GenBank/DDBJ databases">
        <authorList>
            <person name="Varghese N."/>
            <person name="Submissions S."/>
        </authorList>
    </citation>
    <scope>NUCLEOTIDE SEQUENCE [LARGE SCALE GENOMIC DNA]</scope>
    <source>
        <strain evidence="4">DSM 10349</strain>
    </source>
</reference>
<dbReference type="EMBL" id="FRAR01000017">
    <property type="protein sequence ID" value="SHK57337.1"/>
    <property type="molecule type" value="Genomic_DNA"/>
</dbReference>
<dbReference type="OrthoDB" id="9807210at2"/>
<evidence type="ECO:0000313" key="4">
    <source>
        <dbReference type="Proteomes" id="UP000183997"/>
    </source>
</evidence>
<dbReference type="InterPro" id="IPR050287">
    <property type="entry name" value="MTA/SAH_deaminase"/>
</dbReference>
<dbReference type="RefSeq" id="WP_072914515.1">
    <property type="nucleotide sequence ID" value="NZ_FRAR01000017.1"/>
</dbReference>
<sequence length="457" mass="50632">MKQILIKNGLVITMNGQRQVFEGGDVLVAGDRILAVGMVAPEQIMDDAEVVDAKGKIILPGLINTHVHLSQQLARGIGDDVDLLTWLRQRIWPYESSMDLEDSYISSLACCLELIKSGVTTFAEAGGQEVDGMGRAVAESGLRANLARSTMDCGEGLPTRWQEDTQVALQKQEELLKRWHGQAEGRIRFWFSLRTIFNNSDELIKRTKVLADQYGVGIHMHVAEVLEEIQFARESRGLPTVEHLAKLGVLDRNFLAVHTVWLSDKEIDLFALHDVKVSHNPGAAMKVLGFARVPDMLDRGIPVSLGTDGAPCNNRMDMMSEMYLTSLIHKGRTLNPQVVPAEKVLEMATIYGARCLLWEDEIGSLEPGKKADLIMINPTSPSSLPMHDPIANLVYAMNSSNVESSMCNGRWLMRGRKVLTMSEEKILQVTQERAAALIKKAGITLPERFPVIRTAAQ</sequence>
<dbReference type="Pfam" id="PF01979">
    <property type="entry name" value="Amidohydro_1"/>
    <property type="match status" value="1"/>
</dbReference>
<dbReference type="CDD" id="cd01298">
    <property type="entry name" value="ATZ_TRZ_like"/>
    <property type="match status" value="1"/>
</dbReference>
<dbReference type="PANTHER" id="PTHR43794:SF11">
    <property type="entry name" value="AMIDOHYDROLASE-RELATED DOMAIN-CONTAINING PROTEIN"/>
    <property type="match status" value="1"/>
</dbReference>
<dbReference type="AlphaFoldDB" id="A0A1M6TK69"/>
<dbReference type="Gene3D" id="2.30.40.10">
    <property type="entry name" value="Urease, subunit C, domain 1"/>
    <property type="match status" value="1"/>
</dbReference>
<keyword evidence="1" id="KW-0378">Hydrolase</keyword>
<feature type="domain" description="Amidohydrolase-related" evidence="2">
    <location>
        <begin position="57"/>
        <end position="411"/>
    </location>
</feature>
<organism evidence="3 4">
    <name type="scientific">Desulforamulus aeronauticus DSM 10349</name>
    <dbReference type="NCBI Taxonomy" id="1121421"/>
    <lineage>
        <taxon>Bacteria</taxon>
        <taxon>Bacillati</taxon>
        <taxon>Bacillota</taxon>
        <taxon>Clostridia</taxon>
        <taxon>Eubacteriales</taxon>
        <taxon>Peptococcaceae</taxon>
        <taxon>Desulforamulus</taxon>
    </lineage>
</organism>
<dbReference type="InterPro" id="IPR006680">
    <property type="entry name" value="Amidohydro-rel"/>
</dbReference>
<dbReference type="Proteomes" id="UP000183997">
    <property type="component" value="Unassembled WGS sequence"/>
</dbReference>
<dbReference type="InterPro" id="IPR011059">
    <property type="entry name" value="Metal-dep_hydrolase_composite"/>
</dbReference>
<accession>A0A1M6TK69</accession>
<dbReference type="STRING" id="1121421.SAMN02745123_02342"/>
<dbReference type="GO" id="GO:0016810">
    <property type="term" value="F:hydrolase activity, acting on carbon-nitrogen (but not peptide) bonds"/>
    <property type="evidence" value="ECO:0007669"/>
    <property type="project" value="InterPro"/>
</dbReference>
<evidence type="ECO:0000256" key="1">
    <source>
        <dbReference type="ARBA" id="ARBA00022801"/>
    </source>
</evidence>
<name>A0A1M6TK69_9FIRM</name>